<organism evidence="5 6">
    <name type="scientific">Candidatus Enterococcus murrayae</name>
    <dbReference type="NCBI Taxonomy" id="2815321"/>
    <lineage>
        <taxon>Bacteria</taxon>
        <taxon>Bacillati</taxon>
        <taxon>Bacillota</taxon>
        <taxon>Bacilli</taxon>
        <taxon>Lactobacillales</taxon>
        <taxon>Enterococcaceae</taxon>
        <taxon>Enterococcus</taxon>
    </lineage>
</organism>
<sequence>MKKIGLLCTVLLSLVVISGCGGGGETKESAKSSEPVELKTPEKFGIKLENLDASGTLEGQYKGKKITVATRTGDHETALKEAAKYFEAASGAKVEVQSFPAGNDEEKIQLDLSTSHTFDAVLMPVANIHSYAASGYLKKLDDYKKVADPELDMDDFIPSILDLYGKYDGKLYAFPYKPDTQMLFYRKDIFEDEKVKAAYKEKTGKDLAVPTTNEEMVEVAKYFTKAKNADSPIDYGYISMGSTTNSRAIWMNREGEQTVISKDNQATVDNDGTKKAMETMMELKNYAPKEWTQLGWDEANAMFVEGKALMMEQWPGLINSINDDKSKIKDKVGFAVTPGSSPVLGGWSIAVTNHSEEDELAYKFIEFVTSKDAELLKVEHTMDPVRQSNYERGEVMESNPMYPVLLDSLTKGKQLVDADVPYISAQLNDILEDETQNLLNGKQDIDKTTANMQKKLKKEISNAEIE</sequence>
<comment type="caution">
    <text evidence="5">The sequence shown here is derived from an EMBL/GenBank/DDBJ whole genome shotgun (WGS) entry which is preliminary data.</text>
</comment>
<evidence type="ECO:0000256" key="2">
    <source>
        <dbReference type="ARBA" id="ARBA00022448"/>
    </source>
</evidence>
<name>A0ABS3HGM2_9ENTE</name>
<keyword evidence="3 4" id="KW-0732">Signal</keyword>
<proteinExistence type="inferred from homology"/>
<evidence type="ECO:0000256" key="3">
    <source>
        <dbReference type="ARBA" id="ARBA00022729"/>
    </source>
</evidence>
<dbReference type="PANTHER" id="PTHR43649">
    <property type="entry name" value="ARABINOSE-BINDING PROTEIN-RELATED"/>
    <property type="match status" value="1"/>
</dbReference>
<evidence type="ECO:0000313" key="6">
    <source>
        <dbReference type="Proteomes" id="UP000664495"/>
    </source>
</evidence>
<dbReference type="InterPro" id="IPR050490">
    <property type="entry name" value="Bact_solute-bd_prot1"/>
</dbReference>
<dbReference type="Pfam" id="PF13416">
    <property type="entry name" value="SBP_bac_8"/>
    <property type="match status" value="1"/>
</dbReference>
<keyword evidence="6" id="KW-1185">Reference proteome</keyword>
<dbReference type="SUPFAM" id="SSF53850">
    <property type="entry name" value="Periplasmic binding protein-like II"/>
    <property type="match status" value="1"/>
</dbReference>
<protein>
    <submittedName>
        <fullName evidence="5">Extracellular solute-binding protein</fullName>
    </submittedName>
</protein>
<accession>A0ABS3HGM2</accession>
<dbReference type="PANTHER" id="PTHR43649:SF34">
    <property type="entry name" value="ABC TRANSPORTER PERIPLASMIC-BINDING PROTEIN YCJN-RELATED"/>
    <property type="match status" value="1"/>
</dbReference>
<comment type="similarity">
    <text evidence="1">Belongs to the bacterial solute-binding protein 1 family.</text>
</comment>
<dbReference type="Proteomes" id="UP000664495">
    <property type="component" value="Unassembled WGS sequence"/>
</dbReference>
<dbReference type="RefSeq" id="WP_207108369.1">
    <property type="nucleotide sequence ID" value="NZ_JAFLVR010000021.1"/>
</dbReference>
<evidence type="ECO:0000256" key="1">
    <source>
        <dbReference type="ARBA" id="ARBA00008520"/>
    </source>
</evidence>
<feature type="chain" id="PRO_5046936565" evidence="4">
    <location>
        <begin position="19"/>
        <end position="466"/>
    </location>
</feature>
<dbReference type="EMBL" id="JAFLVR010000021">
    <property type="protein sequence ID" value="MBO0452596.1"/>
    <property type="molecule type" value="Genomic_DNA"/>
</dbReference>
<dbReference type="InterPro" id="IPR006059">
    <property type="entry name" value="SBP"/>
</dbReference>
<dbReference type="PROSITE" id="PS51257">
    <property type="entry name" value="PROKAR_LIPOPROTEIN"/>
    <property type="match status" value="1"/>
</dbReference>
<gene>
    <name evidence="5" type="ORF">JZO85_09960</name>
</gene>
<evidence type="ECO:0000313" key="5">
    <source>
        <dbReference type="EMBL" id="MBO0452596.1"/>
    </source>
</evidence>
<feature type="signal peptide" evidence="4">
    <location>
        <begin position="1"/>
        <end position="18"/>
    </location>
</feature>
<evidence type="ECO:0000256" key="4">
    <source>
        <dbReference type="SAM" id="SignalP"/>
    </source>
</evidence>
<keyword evidence="2" id="KW-0813">Transport</keyword>
<reference evidence="5 6" key="1">
    <citation type="submission" date="2021-03" db="EMBL/GenBank/DDBJ databases">
        <title>Enterococcal diversity collection.</title>
        <authorList>
            <person name="Gilmore M.S."/>
            <person name="Schwartzman J."/>
            <person name="Van Tyne D."/>
            <person name="Martin M."/>
            <person name="Earl A.M."/>
            <person name="Manson A.L."/>
            <person name="Straub T."/>
            <person name="Salamzade R."/>
            <person name="Saavedra J."/>
            <person name="Lebreton F."/>
            <person name="Prichula J."/>
            <person name="Schaufler K."/>
            <person name="Gaca A."/>
            <person name="Sgardioli B."/>
            <person name="Wagenaar J."/>
            <person name="Strong T."/>
        </authorList>
    </citation>
    <scope>NUCLEOTIDE SEQUENCE [LARGE SCALE GENOMIC DNA]</scope>
    <source>
        <strain evidence="5 6">MJM16</strain>
    </source>
</reference>
<dbReference type="Gene3D" id="3.40.190.10">
    <property type="entry name" value="Periplasmic binding protein-like II"/>
    <property type="match status" value="2"/>
</dbReference>